<dbReference type="PANTHER" id="PTHR10629">
    <property type="entry name" value="CYTOSINE-SPECIFIC METHYLTRANSFERASE"/>
    <property type="match status" value="1"/>
</dbReference>
<dbReference type="Gene3D" id="3.40.50.150">
    <property type="entry name" value="Vaccinia Virus protein VP39"/>
    <property type="match status" value="1"/>
</dbReference>
<dbReference type="PRINTS" id="PR00105">
    <property type="entry name" value="C5METTRFRASE"/>
</dbReference>
<name>A0A9X7PE42_9ACTN</name>
<dbReference type="Gene3D" id="3.90.120.10">
    <property type="entry name" value="DNA Methylase, subunit A, domain 2"/>
    <property type="match status" value="1"/>
</dbReference>
<dbReference type="GO" id="GO:0003677">
    <property type="term" value="F:DNA binding"/>
    <property type="evidence" value="ECO:0007669"/>
    <property type="project" value="TreeGrafter"/>
</dbReference>
<evidence type="ECO:0000256" key="2">
    <source>
        <dbReference type="ARBA" id="ARBA00022679"/>
    </source>
</evidence>
<dbReference type="Pfam" id="PF00145">
    <property type="entry name" value="DNA_methylase"/>
    <property type="match status" value="1"/>
</dbReference>
<dbReference type="PROSITE" id="PS51679">
    <property type="entry name" value="SAM_MT_C5"/>
    <property type="match status" value="1"/>
</dbReference>
<keyword evidence="10" id="KW-1185">Reference proteome</keyword>
<gene>
    <name evidence="9" type="ORF">B7P34_32895</name>
</gene>
<keyword evidence="1 5" id="KW-0489">Methyltransferase</keyword>
<comment type="caution">
    <text evidence="9">The sequence shown here is derived from an EMBL/GenBank/DDBJ whole genome shotgun (WGS) entry which is preliminary data.</text>
</comment>
<sequence length="426" mass="45230">MSLLGVRLGHLLTSRRGGTLNSSGKPLTSIEICAGAGGQALGLHMAGFRHLALLEIDKFACRTLRANVSGNPEWAGCEIVEGDVKEVDPFTHKQLAEFGLQPGELDLLAGGVPCPPFSAAGKQLGEDDERDLFPRMLELVGRLRPKAVMIENVRGILDTKFDEYRERIVGELKAYGYEFCGWELIEARRHGVPQLRPRAVLVMIAKELLAGVKFEWPAGAEEVVTVADALAETMRERYEPYGARGRAVFDRWLQAATERGTEAPTLVGGSKKHGGADLGPSRAKAAWAALGVDAMGVANDPDACVPERDLFRANGPMLTVEQAAIIQGFPRDWAFEGGKTARYRQVGNAFPPPVAEAVGRAIAAVLRPGGQPSSAADGVRMVIPAAGRDTGIAAPAAGQPPVGPTPAGYGQLPFPEAEPEHAGPSA</sequence>
<keyword evidence="4" id="KW-0680">Restriction system</keyword>
<dbReference type="Proteomes" id="UP000242427">
    <property type="component" value="Unassembled WGS sequence"/>
</dbReference>
<dbReference type="NCBIfam" id="TIGR00675">
    <property type="entry name" value="dcm"/>
    <property type="match status" value="1"/>
</dbReference>
<dbReference type="PANTHER" id="PTHR10629:SF52">
    <property type="entry name" value="DNA (CYTOSINE-5)-METHYLTRANSFERASE 1"/>
    <property type="match status" value="1"/>
</dbReference>
<evidence type="ECO:0000256" key="5">
    <source>
        <dbReference type="PROSITE-ProRule" id="PRU01016"/>
    </source>
</evidence>
<feature type="compositionally biased region" description="Low complexity" evidence="8">
    <location>
        <begin position="391"/>
        <end position="408"/>
    </location>
</feature>
<dbReference type="GO" id="GO:0009307">
    <property type="term" value="P:DNA restriction-modification system"/>
    <property type="evidence" value="ECO:0007669"/>
    <property type="project" value="UniProtKB-KW"/>
</dbReference>
<feature type="active site" evidence="5">
    <location>
        <position position="114"/>
    </location>
</feature>
<evidence type="ECO:0000313" key="9">
    <source>
        <dbReference type="EMBL" id="PSJ24533.1"/>
    </source>
</evidence>
<dbReference type="SUPFAM" id="SSF53335">
    <property type="entry name" value="S-adenosyl-L-methionine-dependent methyltransferases"/>
    <property type="match status" value="1"/>
</dbReference>
<keyword evidence="2 5" id="KW-0808">Transferase</keyword>
<dbReference type="PROSITE" id="PS00095">
    <property type="entry name" value="C5_MTASE_2"/>
    <property type="match status" value="1"/>
</dbReference>
<dbReference type="EC" id="2.1.1.37" evidence="7"/>
<comment type="catalytic activity">
    <reaction evidence="7">
        <text>a 2'-deoxycytidine in DNA + S-adenosyl-L-methionine = a 5-methyl-2'-deoxycytidine in DNA + S-adenosyl-L-homocysteine + H(+)</text>
        <dbReference type="Rhea" id="RHEA:13681"/>
        <dbReference type="Rhea" id="RHEA-COMP:11369"/>
        <dbReference type="Rhea" id="RHEA-COMP:11370"/>
        <dbReference type="ChEBI" id="CHEBI:15378"/>
        <dbReference type="ChEBI" id="CHEBI:57856"/>
        <dbReference type="ChEBI" id="CHEBI:59789"/>
        <dbReference type="ChEBI" id="CHEBI:85452"/>
        <dbReference type="ChEBI" id="CHEBI:85454"/>
        <dbReference type="EC" id="2.1.1.37"/>
    </reaction>
</comment>
<evidence type="ECO:0000256" key="8">
    <source>
        <dbReference type="SAM" id="MobiDB-lite"/>
    </source>
</evidence>
<evidence type="ECO:0000313" key="10">
    <source>
        <dbReference type="Proteomes" id="UP000242427"/>
    </source>
</evidence>
<dbReference type="GO" id="GO:0032259">
    <property type="term" value="P:methylation"/>
    <property type="evidence" value="ECO:0007669"/>
    <property type="project" value="UniProtKB-KW"/>
</dbReference>
<dbReference type="InterPro" id="IPR029063">
    <property type="entry name" value="SAM-dependent_MTases_sf"/>
</dbReference>
<feature type="region of interest" description="Disordered" evidence="8">
    <location>
        <begin position="391"/>
        <end position="426"/>
    </location>
</feature>
<comment type="similarity">
    <text evidence="5 6">Belongs to the class I-like SAM-binding methyltransferase superfamily. C5-methyltransferase family.</text>
</comment>
<evidence type="ECO:0000256" key="7">
    <source>
        <dbReference type="RuleBase" id="RU000417"/>
    </source>
</evidence>
<evidence type="ECO:0000256" key="1">
    <source>
        <dbReference type="ARBA" id="ARBA00022603"/>
    </source>
</evidence>
<dbReference type="GO" id="GO:0044027">
    <property type="term" value="P:negative regulation of gene expression via chromosomal CpG island methylation"/>
    <property type="evidence" value="ECO:0007669"/>
    <property type="project" value="TreeGrafter"/>
</dbReference>
<dbReference type="GO" id="GO:0003886">
    <property type="term" value="F:DNA (cytosine-5-)-methyltransferase activity"/>
    <property type="evidence" value="ECO:0007669"/>
    <property type="project" value="UniProtKB-EC"/>
</dbReference>
<dbReference type="EMBL" id="PXWG01000182">
    <property type="protein sequence ID" value="PSJ24533.1"/>
    <property type="molecule type" value="Genomic_DNA"/>
</dbReference>
<dbReference type="InterPro" id="IPR001525">
    <property type="entry name" value="C5_MeTfrase"/>
</dbReference>
<accession>A0A9X7PE42</accession>
<reference evidence="9 10" key="1">
    <citation type="submission" date="2018-03" db="EMBL/GenBank/DDBJ databases">
        <title>Chitinolytic properties of Streptosporangium nondiastaticum TBG75A20.</title>
        <authorList>
            <person name="Gayathri V."/>
            <person name="Shiburaj S."/>
        </authorList>
    </citation>
    <scope>NUCLEOTIDE SEQUENCE [LARGE SCALE GENOMIC DNA]</scope>
    <source>
        <strain evidence="9 10">TBG75A20</strain>
    </source>
</reference>
<dbReference type="InterPro" id="IPR018117">
    <property type="entry name" value="C5_DNA_meth_AS"/>
</dbReference>
<evidence type="ECO:0000256" key="4">
    <source>
        <dbReference type="ARBA" id="ARBA00022747"/>
    </source>
</evidence>
<dbReference type="PROSITE" id="PS00094">
    <property type="entry name" value="C5_MTASE_1"/>
    <property type="match status" value="1"/>
</dbReference>
<dbReference type="InterPro" id="IPR031303">
    <property type="entry name" value="C5_meth_CS"/>
</dbReference>
<evidence type="ECO:0000256" key="6">
    <source>
        <dbReference type="RuleBase" id="RU000416"/>
    </source>
</evidence>
<evidence type="ECO:0000256" key="3">
    <source>
        <dbReference type="ARBA" id="ARBA00022691"/>
    </source>
</evidence>
<dbReference type="AlphaFoldDB" id="A0A9X7PE42"/>
<dbReference type="OrthoDB" id="9813719at2"/>
<dbReference type="InterPro" id="IPR050390">
    <property type="entry name" value="C5-Methyltransferase"/>
</dbReference>
<proteinExistence type="inferred from homology"/>
<protein>
    <recommendedName>
        <fullName evidence="7">Cytosine-specific methyltransferase</fullName>
        <ecNumber evidence="7">2.1.1.37</ecNumber>
    </recommendedName>
</protein>
<keyword evidence="3 5" id="KW-0949">S-adenosyl-L-methionine</keyword>
<organism evidence="9 10">
    <name type="scientific">Streptosporangium nondiastaticum</name>
    <dbReference type="NCBI Taxonomy" id="35764"/>
    <lineage>
        <taxon>Bacteria</taxon>
        <taxon>Bacillati</taxon>
        <taxon>Actinomycetota</taxon>
        <taxon>Actinomycetes</taxon>
        <taxon>Streptosporangiales</taxon>
        <taxon>Streptosporangiaceae</taxon>
        <taxon>Streptosporangium</taxon>
    </lineage>
</organism>